<sequence>MQKIYLILITCLIIACDKDDSHFLLDITKTSSFSGTLHTVNSDNTSGTVAFTIENGSYRAWTNLPYGRGAGTLEVNHKTISFIDTLFLIVPANYGPSYVPSGDYRYRFDGYNLNLWSEKDNGSVRYNLVMSDCDEAHAGVLRDLTNFDGCGWVIELSNGLTLEPVNLNDFDIELEDNRSVCVQFHERTDLGLIACEELLLKSILFNE</sequence>
<accession>A0ABS1HFY4</accession>
<dbReference type="RefSeq" id="WP_200463810.1">
    <property type="nucleotide sequence ID" value="NZ_JAENRR010000007.1"/>
</dbReference>
<protein>
    <submittedName>
        <fullName evidence="1">Uncharacterized protein</fullName>
    </submittedName>
</protein>
<keyword evidence="2" id="KW-1185">Reference proteome</keyword>
<dbReference type="PROSITE" id="PS51257">
    <property type="entry name" value="PROKAR_LIPOPROTEIN"/>
    <property type="match status" value="1"/>
</dbReference>
<comment type="caution">
    <text evidence="1">The sequence shown here is derived from an EMBL/GenBank/DDBJ whole genome shotgun (WGS) entry which is preliminary data.</text>
</comment>
<evidence type="ECO:0000313" key="2">
    <source>
        <dbReference type="Proteomes" id="UP000605676"/>
    </source>
</evidence>
<organism evidence="1 2">
    <name type="scientific">Carboxylicivirga marina</name>
    <dbReference type="NCBI Taxonomy" id="2800988"/>
    <lineage>
        <taxon>Bacteria</taxon>
        <taxon>Pseudomonadati</taxon>
        <taxon>Bacteroidota</taxon>
        <taxon>Bacteroidia</taxon>
        <taxon>Marinilabiliales</taxon>
        <taxon>Marinilabiliaceae</taxon>
        <taxon>Carboxylicivirga</taxon>
    </lineage>
</organism>
<dbReference type="Proteomes" id="UP000605676">
    <property type="component" value="Unassembled WGS sequence"/>
</dbReference>
<gene>
    <name evidence="1" type="ORF">JIV24_04440</name>
</gene>
<name>A0ABS1HFY4_9BACT</name>
<evidence type="ECO:0000313" key="1">
    <source>
        <dbReference type="EMBL" id="MBK3516580.1"/>
    </source>
</evidence>
<dbReference type="EMBL" id="JAENRR010000007">
    <property type="protein sequence ID" value="MBK3516580.1"/>
    <property type="molecule type" value="Genomic_DNA"/>
</dbReference>
<proteinExistence type="predicted"/>
<reference evidence="1 2" key="1">
    <citation type="submission" date="2021-01" db="EMBL/GenBank/DDBJ databases">
        <title>Carboxyliciviraga sp.nov., isolated from coastal sediments.</title>
        <authorList>
            <person name="Lu D."/>
            <person name="Zhang T."/>
        </authorList>
    </citation>
    <scope>NUCLEOTIDE SEQUENCE [LARGE SCALE GENOMIC DNA]</scope>
    <source>
        <strain evidence="1 2">N1Y132</strain>
    </source>
</reference>